<gene>
    <name evidence="2" type="ORF">ACFPPB_11520</name>
</gene>
<evidence type="ECO:0008006" key="4">
    <source>
        <dbReference type="Google" id="ProtNLM"/>
    </source>
</evidence>
<keyword evidence="1" id="KW-1133">Transmembrane helix</keyword>
<feature type="transmembrane region" description="Helical" evidence="1">
    <location>
        <begin position="31"/>
        <end position="53"/>
    </location>
</feature>
<organism evidence="2 3">
    <name type="scientific">Rhodanobacter terrae</name>
    <dbReference type="NCBI Taxonomy" id="418647"/>
    <lineage>
        <taxon>Bacteria</taxon>
        <taxon>Pseudomonadati</taxon>
        <taxon>Pseudomonadota</taxon>
        <taxon>Gammaproteobacteria</taxon>
        <taxon>Lysobacterales</taxon>
        <taxon>Rhodanobacteraceae</taxon>
        <taxon>Rhodanobacter</taxon>
    </lineage>
</organism>
<dbReference type="Proteomes" id="UP001596111">
    <property type="component" value="Unassembled WGS sequence"/>
</dbReference>
<keyword evidence="1" id="KW-0812">Transmembrane</keyword>
<sequence length="417" mass="45152">MGQSDGAGYGQSSSAGVTYPRVYRYKVVARFFLYLFAAILGGVGTWMAAVPILHPSPAGSWLLLTGAVLALLGIYIATSAASARLTLRADAIELRGLWRSRELRLGQLAGRRRQATRGGSILLLIPKTGRRMRLDSGFPRDSALNAWIDALPDLDLQERLASEAALLADPSFGSNPKERQARLAQARQITQLVSGATIAAMLWAYLYPYPYTWAIVLLALLPWCAVIMVMLSHGLICFDAKRNDARPNMLVALMLPAILLGLRALLDDHLMEVVPALVYGLIAGVPLLLAACLAGKRDPSRPWALPMLLLPLVALPYGGGLVVHADVMLDHQPAQVFQARVMRKYISTGRHPTPHLVLAPWGPKVMGDDMTVNRAYYAHVDVAAKVCVNLHRGAVGLRWYEVQDCAAGTTGASAQAP</sequence>
<feature type="transmembrane region" description="Helical" evidence="1">
    <location>
        <begin position="189"/>
        <end position="207"/>
    </location>
</feature>
<feature type="transmembrane region" description="Helical" evidence="1">
    <location>
        <begin position="59"/>
        <end position="78"/>
    </location>
</feature>
<evidence type="ECO:0000256" key="1">
    <source>
        <dbReference type="SAM" id="Phobius"/>
    </source>
</evidence>
<feature type="transmembrane region" description="Helical" evidence="1">
    <location>
        <begin position="307"/>
        <end position="325"/>
    </location>
</feature>
<dbReference type="RefSeq" id="WP_377327175.1">
    <property type="nucleotide sequence ID" value="NZ_JBHSNG010000011.1"/>
</dbReference>
<evidence type="ECO:0000313" key="3">
    <source>
        <dbReference type="Proteomes" id="UP001596111"/>
    </source>
</evidence>
<evidence type="ECO:0000313" key="2">
    <source>
        <dbReference type="EMBL" id="MFC5581741.1"/>
    </source>
</evidence>
<proteinExistence type="predicted"/>
<keyword evidence="1" id="KW-0472">Membrane</keyword>
<name>A0ABW0SXI8_9GAMM</name>
<reference evidence="3" key="1">
    <citation type="journal article" date="2019" name="Int. J. Syst. Evol. Microbiol.">
        <title>The Global Catalogue of Microorganisms (GCM) 10K type strain sequencing project: providing services to taxonomists for standard genome sequencing and annotation.</title>
        <authorList>
            <consortium name="The Broad Institute Genomics Platform"/>
            <consortium name="The Broad Institute Genome Sequencing Center for Infectious Disease"/>
            <person name="Wu L."/>
            <person name="Ma J."/>
        </authorList>
    </citation>
    <scope>NUCLEOTIDE SEQUENCE [LARGE SCALE GENOMIC DNA]</scope>
    <source>
        <strain evidence="3">CGMCC 1.13587</strain>
    </source>
</reference>
<protein>
    <recommendedName>
        <fullName evidence="4">PH domain-containing protein</fullName>
    </recommendedName>
</protein>
<comment type="caution">
    <text evidence="2">The sequence shown here is derived from an EMBL/GenBank/DDBJ whole genome shotgun (WGS) entry which is preliminary data.</text>
</comment>
<accession>A0ABW0SXI8</accession>
<dbReference type="EMBL" id="JBHSNG010000011">
    <property type="protein sequence ID" value="MFC5581741.1"/>
    <property type="molecule type" value="Genomic_DNA"/>
</dbReference>
<feature type="transmembrane region" description="Helical" evidence="1">
    <location>
        <begin position="277"/>
        <end position="295"/>
    </location>
</feature>
<feature type="transmembrane region" description="Helical" evidence="1">
    <location>
        <begin position="213"/>
        <end position="236"/>
    </location>
</feature>
<feature type="transmembrane region" description="Helical" evidence="1">
    <location>
        <begin position="248"/>
        <end position="265"/>
    </location>
</feature>
<keyword evidence="3" id="KW-1185">Reference proteome</keyword>